<dbReference type="EMBL" id="BPVZ01000025">
    <property type="protein sequence ID" value="GKV06288.1"/>
    <property type="molecule type" value="Genomic_DNA"/>
</dbReference>
<accession>A0AAV5J4B9</accession>
<evidence type="ECO:0000313" key="2">
    <source>
        <dbReference type="EMBL" id="GKV06288.1"/>
    </source>
</evidence>
<organism evidence="2 3">
    <name type="scientific">Rubroshorea leprosula</name>
    <dbReference type="NCBI Taxonomy" id="152421"/>
    <lineage>
        <taxon>Eukaryota</taxon>
        <taxon>Viridiplantae</taxon>
        <taxon>Streptophyta</taxon>
        <taxon>Embryophyta</taxon>
        <taxon>Tracheophyta</taxon>
        <taxon>Spermatophyta</taxon>
        <taxon>Magnoliopsida</taxon>
        <taxon>eudicotyledons</taxon>
        <taxon>Gunneridae</taxon>
        <taxon>Pentapetalae</taxon>
        <taxon>rosids</taxon>
        <taxon>malvids</taxon>
        <taxon>Malvales</taxon>
        <taxon>Dipterocarpaceae</taxon>
        <taxon>Rubroshorea</taxon>
    </lineage>
</organism>
<proteinExistence type="predicted"/>
<keyword evidence="3" id="KW-1185">Reference proteome</keyword>
<comment type="caution">
    <text evidence="2">The sequence shown here is derived from an EMBL/GenBank/DDBJ whole genome shotgun (WGS) entry which is preliminary data.</text>
</comment>
<evidence type="ECO:0000256" key="1">
    <source>
        <dbReference type="SAM" id="MobiDB-lite"/>
    </source>
</evidence>
<gene>
    <name evidence="2" type="ORF">SLEP1_g18187</name>
</gene>
<feature type="compositionally biased region" description="Polar residues" evidence="1">
    <location>
        <begin position="23"/>
        <end position="47"/>
    </location>
</feature>
<reference evidence="2 3" key="1">
    <citation type="journal article" date="2021" name="Commun. Biol.">
        <title>The genome of Shorea leprosula (Dipterocarpaceae) highlights the ecological relevance of drought in aseasonal tropical rainforests.</title>
        <authorList>
            <person name="Ng K.K.S."/>
            <person name="Kobayashi M.J."/>
            <person name="Fawcett J.A."/>
            <person name="Hatakeyama M."/>
            <person name="Paape T."/>
            <person name="Ng C.H."/>
            <person name="Ang C.C."/>
            <person name="Tnah L.H."/>
            <person name="Lee C.T."/>
            <person name="Nishiyama T."/>
            <person name="Sese J."/>
            <person name="O'Brien M.J."/>
            <person name="Copetti D."/>
            <person name="Mohd Noor M.I."/>
            <person name="Ong R.C."/>
            <person name="Putra M."/>
            <person name="Sireger I.Z."/>
            <person name="Indrioko S."/>
            <person name="Kosugi Y."/>
            <person name="Izuno A."/>
            <person name="Isagi Y."/>
            <person name="Lee S.L."/>
            <person name="Shimizu K.K."/>
        </authorList>
    </citation>
    <scope>NUCLEOTIDE SEQUENCE [LARGE SCALE GENOMIC DNA]</scope>
    <source>
        <strain evidence="2">214</strain>
    </source>
</reference>
<dbReference type="AlphaFoldDB" id="A0AAV5J4B9"/>
<feature type="region of interest" description="Disordered" evidence="1">
    <location>
        <begin position="14"/>
        <end position="47"/>
    </location>
</feature>
<evidence type="ECO:0000313" key="3">
    <source>
        <dbReference type="Proteomes" id="UP001054252"/>
    </source>
</evidence>
<sequence length="47" mass="5202">MLHKVMASVINLCHAPEPKSEARQTSCTREMGPTNAQGSELTEQNQF</sequence>
<name>A0AAV5J4B9_9ROSI</name>
<protein>
    <submittedName>
        <fullName evidence="2">Uncharacterized protein</fullName>
    </submittedName>
</protein>
<dbReference type="Proteomes" id="UP001054252">
    <property type="component" value="Unassembled WGS sequence"/>
</dbReference>